<gene>
    <name evidence="1" type="ORF">FHT02_001121</name>
</gene>
<organism evidence="1 2">
    <name type="scientific">Sphingomonas xinjiangensis</name>
    <dbReference type="NCBI Taxonomy" id="643568"/>
    <lineage>
        <taxon>Bacteria</taxon>
        <taxon>Pseudomonadati</taxon>
        <taxon>Pseudomonadota</taxon>
        <taxon>Alphaproteobacteria</taxon>
        <taxon>Sphingomonadales</taxon>
        <taxon>Sphingomonadaceae</taxon>
        <taxon>Sphingomonas</taxon>
    </lineage>
</organism>
<name>A0A840YD13_9SPHN</name>
<comment type="caution">
    <text evidence="1">The sequence shown here is derived from an EMBL/GenBank/DDBJ whole genome shotgun (WGS) entry which is preliminary data.</text>
</comment>
<dbReference type="Proteomes" id="UP000527143">
    <property type="component" value="Unassembled WGS sequence"/>
</dbReference>
<sequence>MAYLNFSALQGDPVTTPADLLPSAGFTPLERQVISLARRDRLSSLRQPGPVATALGVLFGGHRVSPRLADARLEALRRSAVLAWHRGPTLPQHEIDAFYAAGFTTPQFDALIAIVSSDC</sequence>
<accession>A0A840YD13</accession>
<protein>
    <submittedName>
        <fullName evidence="1">Uncharacterized protein</fullName>
    </submittedName>
</protein>
<evidence type="ECO:0000313" key="1">
    <source>
        <dbReference type="EMBL" id="MBB5709899.1"/>
    </source>
</evidence>
<dbReference type="EMBL" id="JACIJF010000002">
    <property type="protein sequence ID" value="MBB5709899.1"/>
    <property type="molecule type" value="Genomic_DNA"/>
</dbReference>
<dbReference type="RefSeq" id="WP_184085309.1">
    <property type="nucleotide sequence ID" value="NZ_JACIJF010000002.1"/>
</dbReference>
<dbReference type="AlphaFoldDB" id="A0A840YD13"/>
<evidence type="ECO:0000313" key="2">
    <source>
        <dbReference type="Proteomes" id="UP000527143"/>
    </source>
</evidence>
<reference evidence="1 2" key="1">
    <citation type="submission" date="2020-08" db="EMBL/GenBank/DDBJ databases">
        <title>Genomic Encyclopedia of Type Strains, Phase IV (KMG-IV): sequencing the most valuable type-strain genomes for metagenomic binning, comparative biology and taxonomic classification.</title>
        <authorList>
            <person name="Goeker M."/>
        </authorList>
    </citation>
    <scope>NUCLEOTIDE SEQUENCE [LARGE SCALE GENOMIC DNA]</scope>
    <source>
        <strain evidence="1 2">DSM 26736</strain>
    </source>
</reference>
<proteinExistence type="predicted"/>
<keyword evidence="2" id="KW-1185">Reference proteome</keyword>